<dbReference type="PROSITE" id="PS51257">
    <property type="entry name" value="PROKAR_LIPOPROTEIN"/>
    <property type="match status" value="1"/>
</dbReference>
<evidence type="ECO:0000313" key="3">
    <source>
        <dbReference type="Proteomes" id="UP001164929"/>
    </source>
</evidence>
<sequence length="86" mass="9893">MMVRILVLRVGWTKAFSSSCPCCLSPLLFVSCLFSVFPQFCDLLSARLLHLPPLLLSFSCRFLPYIFAFFVVFYALFSSPFCLFFL</sequence>
<name>A0AAD6M4T5_9ROSI</name>
<keyword evidence="1" id="KW-0812">Transmembrane</keyword>
<keyword evidence="1" id="KW-1133">Transmembrane helix</keyword>
<comment type="caution">
    <text evidence="2">The sequence shown here is derived from an EMBL/GenBank/DDBJ whole genome shotgun (WGS) entry which is preliminary data.</text>
</comment>
<keyword evidence="1" id="KW-0472">Membrane</keyword>
<protein>
    <submittedName>
        <fullName evidence="2">Uncharacterized protein</fullName>
    </submittedName>
</protein>
<proteinExistence type="predicted"/>
<dbReference type="EMBL" id="JAQIZT010000011">
    <property type="protein sequence ID" value="KAJ6978449.1"/>
    <property type="molecule type" value="Genomic_DNA"/>
</dbReference>
<keyword evidence="3" id="KW-1185">Reference proteome</keyword>
<evidence type="ECO:0000256" key="1">
    <source>
        <dbReference type="SAM" id="Phobius"/>
    </source>
</evidence>
<dbReference type="Proteomes" id="UP001164929">
    <property type="component" value="Chromosome 11"/>
</dbReference>
<dbReference type="AlphaFoldDB" id="A0AAD6M4T5"/>
<organism evidence="2 3">
    <name type="scientific">Populus alba x Populus x berolinensis</name>
    <dbReference type="NCBI Taxonomy" id="444605"/>
    <lineage>
        <taxon>Eukaryota</taxon>
        <taxon>Viridiplantae</taxon>
        <taxon>Streptophyta</taxon>
        <taxon>Embryophyta</taxon>
        <taxon>Tracheophyta</taxon>
        <taxon>Spermatophyta</taxon>
        <taxon>Magnoliopsida</taxon>
        <taxon>eudicotyledons</taxon>
        <taxon>Gunneridae</taxon>
        <taxon>Pentapetalae</taxon>
        <taxon>rosids</taxon>
        <taxon>fabids</taxon>
        <taxon>Malpighiales</taxon>
        <taxon>Salicaceae</taxon>
        <taxon>Saliceae</taxon>
        <taxon>Populus</taxon>
    </lineage>
</organism>
<evidence type="ECO:0000313" key="2">
    <source>
        <dbReference type="EMBL" id="KAJ6978449.1"/>
    </source>
</evidence>
<reference evidence="2" key="1">
    <citation type="journal article" date="2023" name="Mol. Ecol. Resour.">
        <title>Chromosome-level genome assembly of a triploid poplar Populus alba 'Berolinensis'.</title>
        <authorList>
            <person name="Chen S."/>
            <person name="Yu Y."/>
            <person name="Wang X."/>
            <person name="Wang S."/>
            <person name="Zhang T."/>
            <person name="Zhou Y."/>
            <person name="He R."/>
            <person name="Meng N."/>
            <person name="Wang Y."/>
            <person name="Liu W."/>
            <person name="Liu Z."/>
            <person name="Liu J."/>
            <person name="Guo Q."/>
            <person name="Huang H."/>
            <person name="Sederoff R.R."/>
            <person name="Wang G."/>
            <person name="Qu G."/>
            <person name="Chen S."/>
        </authorList>
    </citation>
    <scope>NUCLEOTIDE SEQUENCE</scope>
    <source>
        <strain evidence="2">SC-2020</strain>
    </source>
</reference>
<gene>
    <name evidence="2" type="ORF">NC653_026756</name>
</gene>
<feature type="transmembrane region" description="Helical" evidence="1">
    <location>
        <begin position="62"/>
        <end position="85"/>
    </location>
</feature>
<accession>A0AAD6M4T5</accession>